<accession>A0ABR6Z022</accession>
<dbReference type="Proteomes" id="UP000622405">
    <property type="component" value="Unassembled WGS sequence"/>
</dbReference>
<sequence length="321" mass="36891">MIDILFSDSACGSLKIAQHYGKEKYPVGCMSIIVSHTDGSKPSKDEIETARKEAEEKKRMAWDNATPLDGKVSDIYGFNLLLSIGDISENQLGIKRKQVLEHLFSVYPNDQEHQVAKEIFNLAIEDLKTIRERAATGETFRVWYSNQPDDMCGLYWFMSQFNQWNVNNGQVVIVKLPEWESDGYGNVMQKNSWAEVAPEEWYQYFAFQKTVSPVFIQCCASHWQALQAENAPLRAVLNGQLVSVSEKLYDDFIRCEIEAEDEKFHEAMIVGRVLGKYQLGICDSWVALRIEEMIRDRKLETVTGSDKDMPLYHRVLKKVTH</sequence>
<organism evidence="3 4">
    <name type="scientific">Acetobacterium malicum</name>
    <dbReference type="NCBI Taxonomy" id="52692"/>
    <lineage>
        <taxon>Bacteria</taxon>
        <taxon>Bacillati</taxon>
        <taxon>Bacillota</taxon>
        <taxon>Clostridia</taxon>
        <taxon>Eubacteriales</taxon>
        <taxon>Eubacteriaceae</taxon>
        <taxon>Acetobacterium</taxon>
    </lineage>
</organism>
<dbReference type="InterPro" id="IPR022123">
    <property type="entry name" value="DUF3658"/>
</dbReference>
<name>A0ABR6Z022_9FIRM</name>
<dbReference type="RefSeq" id="WP_186894863.1">
    <property type="nucleotide sequence ID" value="NZ_WJBE01000014.1"/>
</dbReference>
<feature type="domain" description="DUF3658" evidence="2">
    <location>
        <begin position="206"/>
        <end position="308"/>
    </location>
</feature>
<dbReference type="InterPro" id="IPR014973">
    <property type="entry name" value="DUF1835"/>
</dbReference>
<feature type="domain" description="DUF1835" evidence="1">
    <location>
        <begin position="74"/>
        <end position="166"/>
    </location>
</feature>
<comment type="caution">
    <text evidence="3">The sequence shown here is derived from an EMBL/GenBank/DDBJ whole genome shotgun (WGS) entry which is preliminary data.</text>
</comment>
<protein>
    <submittedName>
        <fullName evidence="3">DUF1835 domain-containing protein</fullName>
    </submittedName>
</protein>
<evidence type="ECO:0000313" key="3">
    <source>
        <dbReference type="EMBL" id="MBC3900704.1"/>
    </source>
</evidence>
<gene>
    <name evidence="3" type="ORF">GH811_13865</name>
</gene>
<proteinExistence type="predicted"/>
<dbReference type="EMBL" id="WJBE01000014">
    <property type="protein sequence ID" value="MBC3900704.1"/>
    <property type="molecule type" value="Genomic_DNA"/>
</dbReference>
<evidence type="ECO:0000313" key="4">
    <source>
        <dbReference type="Proteomes" id="UP000622405"/>
    </source>
</evidence>
<evidence type="ECO:0000259" key="2">
    <source>
        <dbReference type="Pfam" id="PF12395"/>
    </source>
</evidence>
<evidence type="ECO:0000259" key="1">
    <source>
        <dbReference type="Pfam" id="PF08874"/>
    </source>
</evidence>
<dbReference type="Pfam" id="PF08874">
    <property type="entry name" value="DUF1835"/>
    <property type="match status" value="1"/>
</dbReference>
<dbReference type="Pfam" id="PF12395">
    <property type="entry name" value="DUF3658"/>
    <property type="match status" value="1"/>
</dbReference>
<keyword evidence="4" id="KW-1185">Reference proteome</keyword>
<reference evidence="3 4" key="1">
    <citation type="journal article" date="2020" name="mSystems">
        <title>Defining Genomic and Predicted Metabolic Features of the Acetobacterium Genus.</title>
        <authorList>
            <person name="Ross D.E."/>
            <person name="Marshall C.W."/>
            <person name="Gulliver D."/>
            <person name="May H.D."/>
            <person name="Norman R.S."/>
        </authorList>
    </citation>
    <scope>NUCLEOTIDE SEQUENCE [LARGE SCALE GENOMIC DNA]</scope>
    <source>
        <strain evidence="3 4">DSM 4132</strain>
    </source>
</reference>